<dbReference type="EMBL" id="MU266573">
    <property type="protein sequence ID" value="KAH7920536.1"/>
    <property type="molecule type" value="Genomic_DNA"/>
</dbReference>
<evidence type="ECO:0000313" key="2">
    <source>
        <dbReference type="Proteomes" id="UP000790709"/>
    </source>
</evidence>
<dbReference type="Proteomes" id="UP000790709">
    <property type="component" value="Unassembled WGS sequence"/>
</dbReference>
<evidence type="ECO:0000313" key="1">
    <source>
        <dbReference type="EMBL" id="KAH7920536.1"/>
    </source>
</evidence>
<proteinExistence type="predicted"/>
<accession>A0ACB8B5N1</accession>
<sequence>MRLPSYRSSHLLRYHPYPRYALSQHERLTQISDDRCDADQENTGVLWPSIQERDEETAGLGEALRPAENAEGEQLPLRCSIPMLIIVCLYPPPPSLLLSPLLSSPLRHFVSTVHL</sequence>
<reference evidence="1" key="1">
    <citation type="journal article" date="2021" name="New Phytol.">
        <title>Evolutionary innovations through gain and loss of genes in the ectomycorrhizal Boletales.</title>
        <authorList>
            <person name="Wu G."/>
            <person name="Miyauchi S."/>
            <person name="Morin E."/>
            <person name="Kuo A."/>
            <person name="Drula E."/>
            <person name="Varga T."/>
            <person name="Kohler A."/>
            <person name="Feng B."/>
            <person name="Cao Y."/>
            <person name="Lipzen A."/>
            <person name="Daum C."/>
            <person name="Hundley H."/>
            <person name="Pangilinan J."/>
            <person name="Johnson J."/>
            <person name="Barry K."/>
            <person name="LaButti K."/>
            <person name="Ng V."/>
            <person name="Ahrendt S."/>
            <person name="Min B."/>
            <person name="Choi I.G."/>
            <person name="Park H."/>
            <person name="Plett J.M."/>
            <person name="Magnuson J."/>
            <person name="Spatafora J.W."/>
            <person name="Nagy L.G."/>
            <person name="Henrissat B."/>
            <person name="Grigoriev I.V."/>
            <person name="Yang Z.L."/>
            <person name="Xu J."/>
            <person name="Martin F.M."/>
        </authorList>
    </citation>
    <scope>NUCLEOTIDE SEQUENCE</scope>
    <source>
        <strain evidence="1">KUC20120723A-06</strain>
    </source>
</reference>
<name>A0ACB8B5N1_9AGAM</name>
<protein>
    <submittedName>
        <fullName evidence="1">Uncharacterized protein</fullName>
    </submittedName>
</protein>
<comment type="caution">
    <text evidence="1">The sequence shown here is derived from an EMBL/GenBank/DDBJ whole genome shotgun (WGS) entry which is preliminary data.</text>
</comment>
<keyword evidence="2" id="KW-1185">Reference proteome</keyword>
<gene>
    <name evidence="1" type="ORF">BV22DRAFT_1132983</name>
</gene>
<organism evidence="1 2">
    <name type="scientific">Leucogyrophana mollusca</name>
    <dbReference type="NCBI Taxonomy" id="85980"/>
    <lineage>
        <taxon>Eukaryota</taxon>
        <taxon>Fungi</taxon>
        <taxon>Dikarya</taxon>
        <taxon>Basidiomycota</taxon>
        <taxon>Agaricomycotina</taxon>
        <taxon>Agaricomycetes</taxon>
        <taxon>Agaricomycetidae</taxon>
        <taxon>Boletales</taxon>
        <taxon>Boletales incertae sedis</taxon>
        <taxon>Leucogyrophana</taxon>
    </lineage>
</organism>